<dbReference type="EMBL" id="HG670451">
    <property type="protein sequence ID" value="CDI76742.1"/>
    <property type="molecule type" value="Genomic_DNA"/>
</dbReference>
<feature type="chain" id="PRO_5004670654" evidence="2">
    <location>
        <begin position="26"/>
        <end position="643"/>
    </location>
</feature>
<keyword evidence="2" id="KW-0732">Signal</keyword>
<accession>U6GB37</accession>
<dbReference type="OrthoDB" id="10638956at2759"/>
<feature type="region of interest" description="Disordered" evidence="1">
    <location>
        <begin position="565"/>
        <end position="584"/>
    </location>
</feature>
<reference evidence="3" key="2">
    <citation type="submission" date="2013-10" db="EMBL/GenBank/DDBJ databases">
        <authorList>
            <person name="Aslett M."/>
        </authorList>
    </citation>
    <scope>NUCLEOTIDE SEQUENCE</scope>
    <source>
        <strain evidence="3">Houghton</strain>
    </source>
</reference>
<feature type="region of interest" description="Disordered" evidence="1">
    <location>
        <begin position="345"/>
        <end position="415"/>
    </location>
</feature>
<dbReference type="VEuPathDB" id="ToxoDB:EAH_00019390"/>
<organism evidence="3 4">
    <name type="scientific">Eimeria acervulina</name>
    <name type="common">Coccidian parasite</name>
    <dbReference type="NCBI Taxonomy" id="5801"/>
    <lineage>
        <taxon>Eukaryota</taxon>
        <taxon>Sar</taxon>
        <taxon>Alveolata</taxon>
        <taxon>Apicomplexa</taxon>
        <taxon>Conoidasida</taxon>
        <taxon>Coccidia</taxon>
        <taxon>Eucoccidiorida</taxon>
        <taxon>Eimeriorina</taxon>
        <taxon>Eimeriidae</taxon>
        <taxon>Eimeria</taxon>
    </lineage>
</organism>
<evidence type="ECO:0000256" key="1">
    <source>
        <dbReference type="SAM" id="MobiDB-lite"/>
    </source>
</evidence>
<keyword evidence="4" id="KW-1185">Reference proteome</keyword>
<evidence type="ECO:0000313" key="4">
    <source>
        <dbReference type="Proteomes" id="UP000018050"/>
    </source>
</evidence>
<feature type="compositionally biased region" description="Low complexity" evidence="1">
    <location>
        <begin position="368"/>
        <end position="415"/>
    </location>
</feature>
<dbReference type="GeneID" id="25270009"/>
<reference evidence="3" key="1">
    <citation type="submission" date="2013-10" db="EMBL/GenBank/DDBJ databases">
        <title>Genomic analysis of the causative agents of coccidiosis in chickens.</title>
        <authorList>
            <person name="Reid A.J."/>
            <person name="Blake D."/>
            <person name="Billington K."/>
            <person name="Browne H."/>
            <person name="Dunn M."/>
            <person name="Hung S."/>
            <person name="Kawahara F."/>
            <person name="Miranda-Saavedra D."/>
            <person name="Mourier T."/>
            <person name="Nagra H."/>
            <person name="Otto T.D."/>
            <person name="Rawlings N."/>
            <person name="Sanchez A."/>
            <person name="Sanders M."/>
            <person name="Subramaniam C."/>
            <person name="Tay Y."/>
            <person name="Dear P."/>
            <person name="Doerig C."/>
            <person name="Gruber A."/>
            <person name="Parkinson J."/>
            <person name="Shirley M."/>
            <person name="Wan K.L."/>
            <person name="Berriman M."/>
            <person name="Tomley F."/>
            <person name="Pain A."/>
        </authorList>
    </citation>
    <scope>NUCLEOTIDE SEQUENCE</scope>
    <source>
        <strain evidence="3">Houghton</strain>
    </source>
</reference>
<evidence type="ECO:0000313" key="3">
    <source>
        <dbReference type="EMBL" id="CDI76742.1"/>
    </source>
</evidence>
<dbReference type="RefSeq" id="XP_013252768.1">
    <property type="nucleotide sequence ID" value="XM_013397314.1"/>
</dbReference>
<feature type="region of interest" description="Disordered" evidence="1">
    <location>
        <begin position="609"/>
        <end position="643"/>
    </location>
</feature>
<sequence length="643" mass="71957">MALALLASLVAAFAVLRCAVHLGRASTVGKGLRALAEGGEGIRKDVCGDALQAPQEVQDEEEEVPAEDELLSRAEAVLSSLVSLTLQYEELLVRSPIIRQFGGISLVLALPAQELSALAVIAGEDLMPSLRRAAFVIHCAAQRLTYDPTLQVRSLRLRRRQNALARILRLLAMLKPQVPTISGSERLQKFYGLLRLQEVGIQKATVAYEGLSGCYAFELSSQLSQCRQALSELFKVYHRRKRQIFSDCHLNWWLLANNPTNKHHALATKAFLDKVANRGVQPFSVSLDELLSVGIYDQTRERQWQYRDCSSQTLEEDDFHLSESGGSEEEEGKTFELLDDEGPLQQDQGQQHEERQHKEQHEQHHLHLQLQQQQKRQQQGHHQQLQKQQSQQKQQQEQHSQQPQQQQSQQQWRQQRMHGQWGRQQLLQRQLLQQQLLQQQFLPQQLLQQQLLQQQLLQRPQAWQPQPQQQLLHPLVPGVVSVPSHVRSNILRDPVGERVSAHVPVQPRSHLRAQTSGSFLPFLGISGSRSSFSLLPRSSLSDALGLNVPSYGSQGLYVPPFEASSDGHSFSTGGSSPQLLSPTSETAQELIAGEASDVGLDQINLVGESSETPVVSSPFSLPDIGEEARRPFAAAGRRADGDM</sequence>
<dbReference type="AlphaFoldDB" id="U6GB37"/>
<protein>
    <submittedName>
        <fullName evidence="3">Uncharacterized protein</fullName>
    </submittedName>
</protein>
<evidence type="ECO:0000256" key="2">
    <source>
        <dbReference type="SAM" id="SignalP"/>
    </source>
</evidence>
<feature type="compositionally biased region" description="Basic and acidic residues" evidence="1">
    <location>
        <begin position="350"/>
        <end position="365"/>
    </location>
</feature>
<name>U6GB37_EIMAC</name>
<feature type="compositionally biased region" description="Polar residues" evidence="1">
    <location>
        <begin position="609"/>
        <end position="619"/>
    </location>
</feature>
<feature type="signal peptide" evidence="2">
    <location>
        <begin position="1"/>
        <end position="25"/>
    </location>
</feature>
<feature type="compositionally biased region" description="Polar residues" evidence="1">
    <location>
        <begin position="566"/>
        <end position="584"/>
    </location>
</feature>
<gene>
    <name evidence="3" type="ORF">EAH_00019390</name>
</gene>
<proteinExistence type="predicted"/>
<dbReference type="Proteomes" id="UP000018050">
    <property type="component" value="Unassembled WGS sequence"/>
</dbReference>